<dbReference type="SUPFAM" id="SSF55729">
    <property type="entry name" value="Acyl-CoA N-acyltransferases (Nat)"/>
    <property type="match status" value="1"/>
</dbReference>
<name>A0ABS1UDH9_9PROT</name>
<dbReference type="InterPro" id="IPR000182">
    <property type="entry name" value="GNAT_dom"/>
</dbReference>
<dbReference type="InterPro" id="IPR016181">
    <property type="entry name" value="Acyl_CoA_acyltransferase"/>
</dbReference>
<dbReference type="Proteomes" id="UP000660885">
    <property type="component" value="Unassembled WGS sequence"/>
</dbReference>
<dbReference type="Pfam" id="PF00583">
    <property type="entry name" value="Acetyltransf_1"/>
    <property type="match status" value="1"/>
</dbReference>
<accession>A0ABS1UDH9</accession>
<proteinExistence type="predicted"/>
<dbReference type="PROSITE" id="PS51186">
    <property type="entry name" value="GNAT"/>
    <property type="match status" value="1"/>
</dbReference>
<evidence type="ECO:0000313" key="2">
    <source>
        <dbReference type="EMBL" id="MBL6081999.1"/>
    </source>
</evidence>
<protein>
    <submittedName>
        <fullName evidence="2">GNAT family N-acetyltransferase</fullName>
    </submittedName>
</protein>
<evidence type="ECO:0000313" key="3">
    <source>
        <dbReference type="Proteomes" id="UP000660885"/>
    </source>
</evidence>
<dbReference type="Gene3D" id="3.40.630.30">
    <property type="match status" value="1"/>
</dbReference>
<reference evidence="2 3" key="1">
    <citation type="submission" date="2021-01" db="EMBL/GenBank/DDBJ databases">
        <title>Belnapia mucosa sp. nov. and Belnapia arida sp. nov., isolated from the Tabernas Desert (Almeria, Spain).</title>
        <authorList>
            <person name="Molina-Menor E."/>
            <person name="Vidal-Verdu A."/>
            <person name="Calonge A."/>
            <person name="Satari L."/>
            <person name="Pereto J."/>
            <person name="Porcar M."/>
        </authorList>
    </citation>
    <scope>NUCLEOTIDE SEQUENCE [LARGE SCALE GENOMIC DNA]</scope>
    <source>
        <strain evidence="2 3">T18</strain>
    </source>
</reference>
<dbReference type="EMBL" id="JAETWB010000043">
    <property type="protein sequence ID" value="MBL6081999.1"/>
    <property type="molecule type" value="Genomic_DNA"/>
</dbReference>
<sequence length="66" mass="7049">MLVGIEERRLGIGRLLLKAAAQAARTAGCGSLELLPTSDATDLHEFCHATGFGKTGLRFVRPLRKG</sequence>
<gene>
    <name evidence="2" type="ORF">JMJ56_28880</name>
</gene>
<organism evidence="2 3">
    <name type="scientific">Belnapia arida</name>
    <dbReference type="NCBI Taxonomy" id="2804533"/>
    <lineage>
        <taxon>Bacteria</taxon>
        <taxon>Pseudomonadati</taxon>
        <taxon>Pseudomonadota</taxon>
        <taxon>Alphaproteobacteria</taxon>
        <taxon>Acetobacterales</taxon>
        <taxon>Roseomonadaceae</taxon>
        <taxon>Belnapia</taxon>
    </lineage>
</organism>
<feature type="domain" description="N-acetyltransferase" evidence="1">
    <location>
        <begin position="1"/>
        <end position="66"/>
    </location>
</feature>
<keyword evidence="3" id="KW-1185">Reference proteome</keyword>
<comment type="caution">
    <text evidence="2">The sequence shown here is derived from an EMBL/GenBank/DDBJ whole genome shotgun (WGS) entry which is preliminary data.</text>
</comment>
<evidence type="ECO:0000259" key="1">
    <source>
        <dbReference type="PROSITE" id="PS51186"/>
    </source>
</evidence>